<dbReference type="EMBL" id="JARKNE010000012">
    <property type="protein sequence ID" value="KAK5775233.1"/>
    <property type="molecule type" value="Genomic_DNA"/>
</dbReference>
<reference evidence="2 3" key="1">
    <citation type="submission" date="2023-03" db="EMBL/GenBank/DDBJ databases">
        <title>WGS of Gossypium arboreum.</title>
        <authorList>
            <person name="Yu D."/>
        </authorList>
    </citation>
    <scope>NUCLEOTIDE SEQUENCE [LARGE SCALE GENOMIC DNA]</scope>
    <source>
        <tissue evidence="2">Leaf</tissue>
    </source>
</reference>
<gene>
    <name evidence="2" type="ORF">PVK06_043105</name>
</gene>
<keyword evidence="3" id="KW-1185">Reference proteome</keyword>
<protein>
    <submittedName>
        <fullName evidence="2">Uncharacterized protein</fullName>
    </submittedName>
</protein>
<proteinExistence type="predicted"/>
<sequence length="112" mass="12608">MALICHIALGDDDIDCAFKDIPTHEHIHSPKYVPPLASVSHATQPSFKINGDILDAIHSLSNDVQELVEEVRSHKDEVNSRLSTLETQISSLLITFFRHLPSYLTIMTRVDF</sequence>
<evidence type="ECO:0000256" key="1">
    <source>
        <dbReference type="SAM" id="Coils"/>
    </source>
</evidence>
<name>A0ABR0MN33_GOSAR</name>
<evidence type="ECO:0000313" key="3">
    <source>
        <dbReference type="Proteomes" id="UP001358586"/>
    </source>
</evidence>
<organism evidence="2 3">
    <name type="scientific">Gossypium arboreum</name>
    <name type="common">Tree cotton</name>
    <name type="synonym">Gossypium nanking</name>
    <dbReference type="NCBI Taxonomy" id="29729"/>
    <lineage>
        <taxon>Eukaryota</taxon>
        <taxon>Viridiplantae</taxon>
        <taxon>Streptophyta</taxon>
        <taxon>Embryophyta</taxon>
        <taxon>Tracheophyta</taxon>
        <taxon>Spermatophyta</taxon>
        <taxon>Magnoliopsida</taxon>
        <taxon>eudicotyledons</taxon>
        <taxon>Gunneridae</taxon>
        <taxon>Pentapetalae</taxon>
        <taxon>rosids</taxon>
        <taxon>malvids</taxon>
        <taxon>Malvales</taxon>
        <taxon>Malvaceae</taxon>
        <taxon>Malvoideae</taxon>
        <taxon>Gossypium</taxon>
    </lineage>
</organism>
<dbReference type="Proteomes" id="UP001358586">
    <property type="component" value="Chromosome 12"/>
</dbReference>
<feature type="coiled-coil region" evidence="1">
    <location>
        <begin position="57"/>
        <end position="88"/>
    </location>
</feature>
<keyword evidence="1" id="KW-0175">Coiled coil</keyword>
<evidence type="ECO:0000313" key="2">
    <source>
        <dbReference type="EMBL" id="KAK5775233.1"/>
    </source>
</evidence>
<accession>A0ABR0MN33</accession>
<comment type="caution">
    <text evidence="2">The sequence shown here is derived from an EMBL/GenBank/DDBJ whole genome shotgun (WGS) entry which is preliminary data.</text>
</comment>